<comment type="caution">
    <text evidence="1">The sequence shown here is derived from an EMBL/GenBank/DDBJ whole genome shotgun (WGS) entry which is preliminary data.</text>
</comment>
<reference evidence="1 2" key="1">
    <citation type="submission" date="2019-08" db="EMBL/GenBank/DDBJ databases">
        <title>Whole genome of Aphis craccivora.</title>
        <authorList>
            <person name="Voronova N.V."/>
            <person name="Shulinski R.S."/>
            <person name="Bandarenka Y.V."/>
            <person name="Zhorov D.G."/>
            <person name="Warner D."/>
        </authorList>
    </citation>
    <scope>NUCLEOTIDE SEQUENCE [LARGE SCALE GENOMIC DNA]</scope>
    <source>
        <strain evidence="1">180601</strain>
        <tissue evidence="1">Whole Body</tissue>
    </source>
</reference>
<protein>
    <submittedName>
        <fullName evidence="1">Uncharacterized protein</fullName>
    </submittedName>
</protein>
<evidence type="ECO:0000313" key="1">
    <source>
        <dbReference type="EMBL" id="KAF0759026.1"/>
    </source>
</evidence>
<keyword evidence="2" id="KW-1185">Reference proteome</keyword>
<proteinExistence type="predicted"/>
<accession>A0A6G0YN73</accession>
<evidence type="ECO:0000313" key="2">
    <source>
        <dbReference type="Proteomes" id="UP000478052"/>
    </source>
</evidence>
<organism evidence="1 2">
    <name type="scientific">Aphis craccivora</name>
    <name type="common">Cowpea aphid</name>
    <dbReference type="NCBI Taxonomy" id="307492"/>
    <lineage>
        <taxon>Eukaryota</taxon>
        <taxon>Metazoa</taxon>
        <taxon>Ecdysozoa</taxon>
        <taxon>Arthropoda</taxon>
        <taxon>Hexapoda</taxon>
        <taxon>Insecta</taxon>
        <taxon>Pterygota</taxon>
        <taxon>Neoptera</taxon>
        <taxon>Paraneoptera</taxon>
        <taxon>Hemiptera</taxon>
        <taxon>Sternorrhyncha</taxon>
        <taxon>Aphidomorpha</taxon>
        <taxon>Aphidoidea</taxon>
        <taxon>Aphididae</taxon>
        <taxon>Aphidini</taxon>
        <taxon>Aphis</taxon>
        <taxon>Aphis</taxon>
    </lineage>
</organism>
<dbReference type="Proteomes" id="UP000478052">
    <property type="component" value="Unassembled WGS sequence"/>
</dbReference>
<gene>
    <name evidence="1" type="ORF">FWK35_00018754</name>
</gene>
<sequence>MHIILGHNNEQSRSFSFLDSERSDECIDFTMIITSRNNASISNFWGGFRWKIKFSKNFDFFRIPHEFCKYLKILPTTEIFNFSEKNKKNSYR</sequence>
<dbReference type="AlphaFoldDB" id="A0A6G0YN73"/>
<name>A0A6G0YN73_APHCR</name>
<dbReference type="EMBL" id="VUJU01003132">
    <property type="protein sequence ID" value="KAF0759026.1"/>
    <property type="molecule type" value="Genomic_DNA"/>
</dbReference>